<evidence type="ECO:0000256" key="3">
    <source>
        <dbReference type="ARBA" id="ARBA00023002"/>
    </source>
</evidence>
<comment type="caution">
    <text evidence="5">The sequence shown here is derived from an EMBL/GenBank/DDBJ whole genome shotgun (WGS) entry which is preliminary data.</text>
</comment>
<dbReference type="InterPro" id="IPR057326">
    <property type="entry name" value="KR_dom"/>
</dbReference>
<accession>A0A8H5BRF6</accession>
<reference evidence="5 6" key="1">
    <citation type="journal article" date="2020" name="ISME J.">
        <title>Uncovering the hidden diversity of litter-decomposition mechanisms in mushroom-forming fungi.</title>
        <authorList>
            <person name="Floudas D."/>
            <person name="Bentzer J."/>
            <person name="Ahren D."/>
            <person name="Johansson T."/>
            <person name="Persson P."/>
            <person name="Tunlid A."/>
        </authorList>
    </citation>
    <scope>NUCLEOTIDE SEQUENCE [LARGE SCALE GENOMIC DNA]</scope>
    <source>
        <strain evidence="5 6">CBS 101986</strain>
    </source>
</reference>
<name>A0A8H5BRF6_9AGAR</name>
<dbReference type="GO" id="GO:0005737">
    <property type="term" value="C:cytoplasm"/>
    <property type="evidence" value="ECO:0007669"/>
    <property type="project" value="TreeGrafter"/>
</dbReference>
<dbReference type="Gene3D" id="3.40.50.720">
    <property type="entry name" value="NAD(P)-binding Rossmann-like Domain"/>
    <property type="match status" value="1"/>
</dbReference>
<dbReference type="PRINTS" id="PR00081">
    <property type="entry name" value="GDHRDH"/>
</dbReference>
<dbReference type="InterPro" id="IPR036291">
    <property type="entry name" value="NAD(P)-bd_dom_sf"/>
</dbReference>
<dbReference type="GO" id="GO:0016491">
    <property type="term" value="F:oxidoreductase activity"/>
    <property type="evidence" value="ECO:0007669"/>
    <property type="project" value="UniProtKB-KW"/>
</dbReference>
<comment type="similarity">
    <text evidence="1">Belongs to the short-chain dehydrogenases/reductases (SDR) family.</text>
</comment>
<sequence length="253" mass="27054">MSNQLVYFISGANRGIGLALVNEIANRDSAAVIYAGARDPANASSLQKLAEEFPGRVTVVKYVAGDVEVNSSIAEQLKTRHGRVDVVIANAAIQPSTAHAAITPIADVRDMFEVNAVGVLVLFQAFVPLLKVSPVAKFIPITSSGGSLTYGIEEDLGLTGYGASKAALNYITRRIHFENEWITCFPLAPGVVDTDMLANMCKRDPTGELEKLAKQISSAPSKTVKQLTTVIEDASRSSHGGEFINFDGTKLSW</sequence>
<feature type="domain" description="Ketoreductase" evidence="4">
    <location>
        <begin position="5"/>
        <end position="200"/>
    </location>
</feature>
<dbReference type="AlphaFoldDB" id="A0A8H5BRF6"/>
<dbReference type="SMART" id="SM00822">
    <property type="entry name" value="PKS_KR"/>
    <property type="match status" value="1"/>
</dbReference>
<evidence type="ECO:0000313" key="5">
    <source>
        <dbReference type="EMBL" id="KAF5327218.1"/>
    </source>
</evidence>
<evidence type="ECO:0000256" key="2">
    <source>
        <dbReference type="ARBA" id="ARBA00022857"/>
    </source>
</evidence>
<dbReference type="PANTHER" id="PTHR43544">
    <property type="entry name" value="SHORT-CHAIN DEHYDROGENASE/REDUCTASE"/>
    <property type="match status" value="1"/>
</dbReference>
<gene>
    <name evidence="5" type="ORF">D9619_005085</name>
</gene>
<dbReference type="Pfam" id="PF00106">
    <property type="entry name" value="adh_short"/>
    <property type="match status" value="1"/>
</dbReference>
<dbReference type="OrthoDB" id="9876299at2759"/>
<dbReference type="PANTHER" id="PTHR43544:SF7">
    <property type="entry name" value="NADB-LER2"/>
    <property type="match status" value="1"/>
</dbReference>
<dbReference type="EMBL" id="JAACJJ010000014">
    <property type="protein sequence ID" value="KAF5327218.1"/>
    <property type="molecule type" value="Genomic_DNA"/>
</dbReference>
<dbReference type="InterPro" id="IPR002347">
    <property type="entry name" value="SDR_fam"/>
</dbReference>
<organism evidence="5 6">
    <name type="scientific">Psilocybe cf. subviscida</name>
    <dbReference type="NCBI Taxonomy" id="2480587"/>
    <lineage>
        <taxon>Eukaryota</taxon>
        <taxon>Fungi</taxon>
        <taxon>Dikarya</taxon>
        <taxon>Basidiomycota</taxon>
        <taxon>Agaricomycotina</taxon>
        <taxon>Agaricomycetes</taxon>
        <taxon>Agaricomycetidae</taxon>
        <taxon>Agaricales</taxon>
        <taxon>Agaricineae</taxon>
        <taxon>Strophariaceae</taxon>
        <taxon>Psilocybe</taxon>
    </lineage>
</organism>
<evidence type="ECO:0000259" key="4">
    <source>
        <dbReference type="SMART" id="SM00822"/>
    </source>
</evidence>
<keyword evidence="6" id="KW-1185">Reference proteome</keyword>
<keyword evidence="3" id="KW-0560">Oxidoreductase</keyword>
<dbReference type="Proteomes" id="UP000567179">
    <property type="component" value="Unassembled WGS sequence"/>
</dbReference>
<dbReference type="InterPro" id="IPR051468">
    <property type="entry name" value="Fungal_SecMetab_SDRs"/>
</dbReference>
<keyword evidence="2" id="KW-0521">NADP</keyword>
<protein>
    <recommendedName>
        <fullName evidence="4">Ketoreductase domain-containing protein</fullName>
    </recommendedName>
</protein>
<evidence type="ECO:0000256" key="1">
    <source>
        <dbReference type="ARBA" id="ARBA00006484"/>
    </source>
</evidence>
<dbReference type="SUPFAM" id="SSF51735">
    <property type="entry name" value="NAD(P)-binding Rossmann-fold domains"/>
    <property type="match status" value="1"/>
</dbReference>
<evidence type="ECO:0000313" key="6">
    <source>
        <dbReference type="Proteomes" id="UP000567179"/>
    </source>
</evidence>
<proteinExistence type="inferred from homology"/>